<accession>A0A0C2FVZ0</accession>
<dbReference type="Proteomes" id="UP000054047">
    <property type="component" value="Unassembled WGS sequence"/>
</dbReference>
<dbReference type="AlphaFoldDB" id="A0A0C2FVZ0"/>
<evidence type="ECO:0000313" key="3">
    <source>
        <dbReference type="Proteomes" id="UP000054047"/>
    </source>
</evidence>
<dbReference type="InterPro" id="IPR017942">
    <property type="entry name" value="Lipid-bd_serum_glycop_N"/>
</dbReference>
<evidence type="ECO:0000313" key="2">
    <source>
        <dbReference type="EMBL" id="KIH50829.1"/>
    </source>
</evidence>
<proteinExistence type="predicted"/>
<organism evidence="2 3">
    <name type="scientific">Ancylostoma duodenale</name>
    <dbReference type="NCBI Taxonomy" id="51022"/>
    <lineage>
        <taxon>Eukaryota</taxon>
        <taxon>Metazoa</taxon>
        <taxon>Ecdysozoa</taxon>
        <taxon>Nematoda</taxon>
        <taxon>Chromadorea</taxon>
        <taxon>Rhabditida</taxon>
        <taxon>Rhabditina</taxon>
        <taxon>Rhabditomorpha</taxon>
        <taxon>Strongyloidea</taxon>
        <taxon>Ancylostomatidae</taxon>
        <taxon>Ancylostomatinae</taxon>
        <taxon>Ancylostoma</taxon>
    </lineage>
</organism>
<dbReference type="GO" id="GO:0005615">
    <property type="term" value="C:extracellular space"/>
    <property type="evidence" value="ECO:0007669"/>
    <property type="project" value="TreeGrafter"/>
</dbReference>
<dbReference type="GO" id="GO:0008289">
    <property type="term" value="F:lipid binding"/>
    <property type="evidence" value="ECO:0007669"/>
    <property type="project" value="InterPro"/>
</dbReference>
<dbReference type="Pfam" id="PF01273">
    <property type="entry name" value="LBP_BPI_CETP"/>
    <property type="match status" value="1"/>
</dbReference>
<dbReference type="PANTHER" id="PTHR10504:SF145">
    <property type="entry name" value="PROTEIN CBG15266"/>
    <property type="match status" value="1"/>
</dbReference>
<gene>
    <name evidence="2" type="ORF">ANCDUO_19089</name>
</gene>
<keyword evidence="3" id="KW-1185">Reference proteome</keyword>
<dbReference type="SUPFAM" id="SSF55394">
    <property type="entry name" value="Bactericidal permeability-increasing protein, BPI"/>
    <property type="match status" value="1"/>
</dbReference>
<name>A0A0C2FVZ0_9BILA</name>
<feature type="domain" description="Lipid-binding serum glycoprotein N-terminal" evidence="1">
    <location>
        <begin position="5"/>
        <end position="119"/>
    </location>
</feature>
<feature type="non-terminal residue" evidence="2">
    <location>
        <position position="1"/>
    </location>
</feature>
<protein>
    <recommendedName>
        <fullName evidence="1">Lipid-binding serum glycoprotein N-terminal domain-containing protein</fullName>
    </recommendedName>
</protein>
<sequence>INLEVPKIVLPNITKSFRAGFGTGKVSVHGLNITEFKSPKFNFLPTNNGVSWSSEQGTIKLTGKWAAEYRLLAPMWASGWMNVLASDIRLNVSGKVVSLNKRPQIILGDCAAEVGSLHIE</sequence>
<dbReference type="Gene3D" id="3.15.10.10">
    <property type="entry name" value="Bactericidal permeability-increasing protein, domain 1"/>
    <property type="match status" value="1"/>
</dbReference>
<dbReference type="EMBL" id="KN748482">
    <property type="protein sequence ID" value="KIH50829.1"/>
    <property type="molecule type" value="Genomic_DNA"/>
</dbReference>
<dbReference type="InterPro" id="IPR032942">
    <property type="entry name" value="BPI/LBP/Plunc"/>
</dbReference>
<dbReference type="PANTHER" id="PTHR10504">
    <property type="entry name" value="BACTERICIDAL PERMEABILITY-INCREASING BPI PROTEIN-RELATED"/>
    <property type="match status" value="1"/>
</dbReference>
<dbReference type="InterPro" id="IPR017943">
    <property type="entry name" value="Bactericidal_perm-incr_a/b_dom"/>
</dbReference>
<evidence type="ECO:0000259" key="1">
    <source>
        <dbReference type="Pfam" id="PF01273"/>
    </source>
</evidence>
<reference evidence="2 3" key="1">
    <citation type="submission" date="2013-12" db="EMBL/GenBank/DDBJ databases">
        <title>Draft genome of the parsitic nematode Ancylostoma duodenale.</title>
        <authorList>
            <person name="Mitreva M."/>
        </authorList>
    </citation>
    <scope>NUCLEOTIDE SEQUENCE [LARGE SCALE GENOMIC DNA]</scope>
    <source>
        <strain evidence="2 3">Zhejiang</strain>
    </source>
</reference>
<dbReference type="OrthoDB" id="5857016at2759"/>